<reference evidence="2" key="3">
    <citation type="submission" date="2015-04" db="UniProtKB">
        <authorList>
            <consortium name="EnsemblPlants"/>
        </authorList>
    </citation>
    <scope>IDENTIFICATION</scope>
</reference>
<evidence type="ECO:0000256" key="1">
    <source>
        <dbReference type="SAM" id="MobiDB-lite"/>
    </source>
</evidence>
<dbReference type="HOGENOM" id="CLU_2981944_0_0_1"/>
<reference evidence="3" key="2">
    <citation type="submission" date="2013-12" db="EMBL/GenBank/DDBJ databases">
        <authorList>
            <person name="Yu Y."/>
            <person name="Lee S."/>
            <person name="de Baynast K."/>
            <person name="Wissotski M."/>
            <person name="Liu L."/>
            <person name="Talag J."/>
            <person name="Goicoechea J."/>
            <person name="Angelova A."/>
            <person name="Jetty R."/>
            <person name="Kudrna D."/>
            <person name="Golser W."/>
            <person name="Rivera L."/>
            <person name="Zhang J."/>
            <person name="Wing R."/>
        </authorList>
    </citation>
    <scope>NUCLEOTIDE SEQUENCE</scope>
</reference>
<feature type="compositionally biased region" description="Basic residues" evidence="1">
    <location>
        <begin position="26"/>
        <end position="36"/>
    </location>
</feature>
<name>A0A0D9XF57_9ORYZ</name>
<keyword evidence="3" id="KW-1185">Reference proteome</keyword>
<evidence type="ECO:0000313" key="2">
    <source>
        <dbReference type="EnsemblPlants" id="LPERR09G11030.1"/>
    </source>
</evidence>
<feature type="region of interest" description="Disordered" evidence="1">
    <location>
        <begin position="1"/>
        <end position="58"/>
    </location>
</feature>
<dbReference type="Gramene" id="LPERR09G11030.1">
    <property type="protein sequence ID" value="LPERR09G11030.1"/>
    <property type="gene ID" value="LPERR09G11030"/>
</dbReference>
<dbReference type="AlphaFoldDB" id="A0A0D9XF57"/>
<proteinExistence type="predicted"/>
<reference evidence="2 3" key="1">
    <citation type="submission" date="2012-08" db="EMBL/GenBank/DDBJ databases">
        <title>Oryza genome evolution.</title>
        <authorList>
            <person name="Wing R.A."/>
        </authorList>
    </citation>
    <scope>NUCLEOTIDE SEQUENCE</scope>
</reference>
<evidence type="ECO:0000313" key="3">
    <source>
        <dbReference type="Proteomes" id="UP000032180"/>
    </source>
</evidence>
<accession>A0A0D9XF57</accession>
<feature type="compositionally biased region" description="Basic residues" evidence="1">
    <location>
        <begin position="44"/>
        <end position="58"/>
    </location>
</feature>
<dbReference type="Proteomes" id="UP000032180">
    <property type="component" value="Chromosome 9"/>
</dbReference>
<protein>
    <submittedName>
        <fullName evidence="2">Uncharacterized protein</fullName>
    </submittedName>
</protein>
<sequence length="58" mass="7269">MPRPRDRKIFREGSEFQTTPGLAAREKRKRRPRNLSRRLVDPRGRRRRRRRRHKIHIT</sequence>
<dbReference type="EnsemblPlants" id="LPERR09G11030.1">
    <property type="protein sequence ID" value="LPERR09G11030.1"/>
    <property type="gene ID" value="LPERR09G11030"/>
</dbReference>
<organism evidence="2 3">
    <name type="scientific">Leersia perrieri</name>
    <dbReference type="NCBI Taxonomy" id="77586"/>
    <lineage>
        <taxon>Eukaryota</taxon>
        <taxon>Viridiplantae</taxon>
        <taxon>Streptophyta</taxon>
        <taxon>Embryophyta</taxon>
        <taxon>Tracheophyta</taxon>
        <taxon>Spermatophyta</taxon>
        <taxon>Magnoliopsida</taxon>
        <taxon>Liliopsida</taxon>
        <taxon>Poales</taxon>
        <taxon>Poaceae</taxon>
        <taxon>BOP clade</taxon>
        <taxon>Oryzoideae</taxon>
        <taxon>Oryzeae</taxon>
        <taxon>Oryzinae</taxon>
        <taxon>Leersia</taxon>
    </lineage>
</organism>